<gene>
    <name evidence="7" type="ORF">TSPI_08907</name>
</gene>
<comment type="subcellular location">
    <subcellularLocation>
        <location evidence="1">Membrane</location>
    </subcellularLocation>
</comment>
<dbReference type="PROSITE" id="PS50262">
    <property type="entry name" value="G_PROTEIN_RECEP_F1_2"/>
    <property type="match status" value="1"/>
</dbReference>
<feature type="domain" description="G-protein coupled receptors family 1 profile" evidence="6">
    <location>
        <begin position="1"/>
        <end position="197"/>
    </location>
</feature>
<evidence type="ECO:0000256" key="1">
    <source>
        <dbReference type="ARBA" id="ARBA00004370"/>
    </source>
</evidence>
<dbReference type="EMBL" id="JBEUSY010000360">
    <property type="protein sequence ID" value="KAL1236785.1"/>
    <property type="molecule type" value="Genomic_DNA"/>
</dbReference>
<sequence length="197" mass="23061">MLYSVEYVYEYFENVLLYKMWYSYVKYCYPLSNAAQTGSIYITVSVTFERYLAVVHPNRRKLKCQQSTTTPVIVAVVVFSIIFNFSKFFEIDIVERAECPNFSRLALVSTPLLSDEIYRYVYTLWLSQLVQAHLNEMKERSRDATVILIVVVLNFLICNSWGLVMTLMEAFYGVPTLVVTWPKFYTFSREAVNFLGK</sequence>
<organism evidence="7 8">
    <name type="scientific">Trichinella spiralis</name>
    <name type="common">Trichina worm</name>
    <dbReference type="NCBI Taxonomy" id="6334"/>
    <lineage>
        <taxon>Eukaryota</taxon>
        <taxon>Metazoa</taxon>
        <taxon>Ecdysozoa</taxon>
        <taxon>Nematoda</taxon>
        <taxon>Enoplea</taxon>
        <taxon>Dorylaimia</taxon>
        <taxon>Trichinellida</taxon>
        <taxon>Trichinellidae</taxon>
        <taxon>Trichinella</taxon>
    </lineage>
</organism>
<dbReference type="Gene3D" id="1.20.1070.10">
    <property type="entry name" value="Rhodopsin 7-helix transmembrane proteins"/>
    <property type="match status" value="1"/>
</dbReference>
<evidence type="ECO:0000256" key="4">
    <source>
        <dbReference type="ARBA" id="ARBA00023136"/>
    </source>
</evidence>
<dbReference type="PANTHER" id="PTHR46709">
    <property type="entry name" value="PROTEIN CBG23488-RELATED"/>
    <property type="match status" value="1"/>
</dbReference>
<reference evidence="7 8" key="1">
    <citation type="submission" date="2024-07" db="EMBL/GenBank/DDBJ databases">
        <title>Enhanced genomic and transcriptomic resources for Trichinella pseudospiralis and T. spiralis underpin the discovery of pronounced molecular differences between stages and species.</title>
        <authorList>
            <person name="Pasi K.K."/>
            <person name="La Rosa G."/>
            <person name="Gomez-Morales M.A."/>
            <person name="Tosini F."/>
            <person name="Sumanam S."/>
            <person name="Young N.D."/>
            <person name="Chang B.C."/>
            <person name="Robin G.B."/>
        </authorList>
    </citation>
    <scope>NUCLEOTIDE SEQUENCE [LARGE SCALE GENOMIC DNA]</scope>
    <source>
        <strain evidence="7">ISS534</strain>
    </source>
</reference>
<feature type="transmembrane region" description="Helical" evidence="5">
    <location>
        <begin position="146"/>
        <end position="168"/>
    </location>
</feature>
<keyword evidence="3 5" id="KW-1133">Transmembrane helix</keyword>
<keyword evidence="2 5" id="KW-0812">Transmembrane</keyword>
<name>A0ABR3KF91_TRISP</name>
<evidence type="ECO:0000256" key="3">
    <source>
        <dbReference type="ARBA" id="ARBA00022989"/>
    </source>
</evidence>
<keyword evidence="7" id="KW-0675">Receptor</keyword>
<proteinExistence type="predicted"/>
<dbReference type="InterPro" id="IPR017452">
    <property type="entry name" value="GPCR_Rhodpsn_7TM"/>
</dbReference>
<evidence type="ECO:0000313" key="7">
    <source>
        <dbReference type="EMBL" id="KAL1236785.1"/>
    </source>
</evidence>
<accession>A0ABR3KF91</accession>
<protein>
    <submittedName>
        <fullName evidence="7">G-protein coupled receptor</fullName>
    </submittedName>
</protein>
<feature type="transmembrane region" description="Helical" evidence="5">
    <location>
        <begin position="68"/>
        <end position="86"/>
    </location>
</feature>
<dbReference type="Proteomes" id="UP001558632">
    <property type="component" value="Unassembled WGS sequence"/>
</dbReference>
<evidence type="ECO:0000256" key="2">
    <source>
        <dbReference type="ARBA" id="ARBA00022692"/>
    </source>
</evidence>
<evidence type="ECO:0000313" key="8">
    <source>
        <dbReference type="Proteomes" id="UP001558632"/>
    </source>
</evidence>
<evidence type="ECO:0000259" key="6">
    <source>
        <dbReference type="PROSITE" id="PS50262"/>
    </source>
</evidence>
<keyword evidence="4 5" id="KW-0472">Membrane</keyword>
<keyword evidence="8" id="KW-1185">Reference proteome</keyword>
<evidence type="ECO:0000256" key="5">
    <source>
        <dbReference type="SAM" id="Phobius"/>
    </source>
</evidence>
<dbReference type="SUPFAM" id="SSF81321">
    <property type="entry name" value="Family A G protein-coupled receptor-like"/>
    <property type="match status" value="1"/>
</dbReference>
<comment type="caution">
    <text evidence="7">The sequence shown here is derived from an EMBL/GenBank/DDBJ whole genome shotgun (WGS) entry which is preliminary data.</text>
</comment>